<accession>A0A7W8JX97</accession>
<reference evidence="1 2" key="1">
    <citation type="submission" date="2020-08" db="EMBL/GenBank/DDBJ databases">
        <title>Genomic Encyclopedia of Type Strains, Phase IV (KMG-IV): sequencing the most valuable type-strain genomes for metagenomic binning, comparative biology and taxonomic classification.</title>
        <authorList>
            <person name="Goeker M."/>
        </authorList>
    </citation>
    <scope>NUCLEOTIDE SEQUENCE [LARGE SCALE GENOMIC DNA]</scope>
    <source>
        <strain evidence="1 2">DSM 27939</strain>
    </source>
</reference>
<comment type="caution">
    <text evidence="1">The sequence shown here is derived from an EMBL/GenBank/DDBJ whole genome shotgun (WGS) entry which is preliminary data.</text>
</comment>
<gene>
    <name evidence="1" type="ORF">HNQ08_003636</name>
</gene>
<evidence type="ECO:0000313" key="1">
    <source>
        <dbReference type="EMBL" id="MBB5364523.1"/>
    </source>
</evidence>
<proteinExistence type="predicted"/>
<sequence length="196" mass="21958">MPDVPRLSVTTGPSIRDALIDDTDHLWLSFDDGLWCWADIAGFVEQHLNRLAVPVRLDPSDRWLEWVLQRPEGRKSVPGIVVKVVSQQPLGWYRPLLLRGNVEDEGEISTRQLARALNLDSLELRHAALAHRVEVTSFVSRLNDLSMLIDRRTPAGAAAMLGAPWALRGRRPNMPTPWDAVRQGQIGLVEQLIAPS</sequence>
<dbReference type="AlphaFoldDB" id="A0A7W8JX97"/>
<evidence type="ECO:0000313" key="2">
    <source>
        <dbReference type="Proteomes" id="UP000552709"/>
    </source>
</evidence>
<organism evidence="1 2">
    <name type="scientific">Deinococcus humi</name>
    <dbReference type="NCBI Taxonomy" id="662880"/>
    <lineage>
        <taxon>Bacteria</taxon>
        <taxon>Thermotogati</taxon>
        <taxon>Deinococcota</taxon>
        <taxon>Deinococci</taxon>
        <taxon>Deinococcales</taxon>
        <taxon>Deinococcaceae</taxon>
        <taxon>Deinococcus</taxon>
    </lineage>
</organism>
<keyword evidence="2" id="KW-1185">Reference proteome</keyword>
<dbReference type="Proteomes" id="UP000552709">
    <property type="component" value="Unassembled WGS sequence"/>
</dbReference>
<dbReference type="EMBL" id="JACHFL010000011">
    <property type="protein sequence ID" value="MBB5364523.1"/>
    <property type="molecule type" value="Genomic_DNA"/>
</dbReference>
<name>A0A7W8JX97_9DEIO</name>
<protein>
    <submittedName>
        <fullName evidence="1">Uncharacterized protein</fullName>
    </submittedName>
</protein>